<dbReference type="Gramene" id="TKW18743">
    <property type="protein sequence ID" value="TKW18743"/>
    <property type="gene ID" value="SEVIR_5G451366v2"/>
</dbReference>
<gene>
    <name evidence="2" type="ORF">SEVIR_5G451366v2</name>
</gene>
<dbReference type="EMBL" id="CM016556">
    <property type="protein sequence ID" value="TKW18743.1"/>
    <property type="molecule type" value="Genomic_DNA"/>
</dbReference>
<dbReference type="Proteomes" id="UP000298652">
    <property type="component" value="Chromosome 5"/>
</dbReference>
<reference evidence="2" key="1">
    <citation type="submission" date="2019-03" db="EMBL/GenBank/DDBJ databases">
        <title>WGS assembly of Setaria viridis.</title>
        <authorList>
            <person name="Huang P."/>
            <person name="Jenkins J."/>
            <person name="Grimwood J."/>
            <person name="Barry K."/>
            <person name="Healey A."/>
            <person name="Mamidi S."/>
            <person name="Sreedasyam A."/>
            <person name="Shu S."/>
            <person name="Feldman M."/>
            <person name="Wu J."/>
            <person name="Yu Y."/>
            <person name="Chen C."/>
            <person name="Johnson J."/>
            <person name="Rokhsar D."/>
            <person name="Baxter I."/>
            <person name="Schmutz J."/>
            <person name="Brutnell T."/>
            <person name="Kellogg E."/>
        </authorList>
    </citation>
    <scope>NUCLEOTIDE SEQUENCE [LARGE SCALE GENOMIC DNA]</scope>
</reference>
<feature type="region of interest" description="Disordered" evidence="1">
    <location>
        <begin position="1"/>
        <end position="31"/>
    </location>
</feature>
<evidence type="ECO:0000313" key="3">
    <source>
        <dbReference type="Proteomes" id="UP000298652"/>
    </source>
</evidence>
<proteinExistence type="predicted"/>
<organism evidence="2 3">
    <name type="scientific">Setaria viridis</name>
    <name type="common">Green bristlegrass</name>
    <name type="synonym">Setaria italica subsp. viridis</name>
    <dbReference type="NCBI Taxonomy" id="4556"/>
    <lineage>
        <taxon>Eukaryota</taxon>
        <taxon>Viridiplantae</taxon>
        <taxon>Streptophyta</taxon>
        <taxon>Embryophyta</taxon>
        <taxon>Tracheophyta</taxon>
        <taxon>Spermatophyta</taxon>
        <taxon>Magnoliopsida</taxon>
        <taxon>Liliopsida</taxon>
        <taxon>Poales</taxon>
        <taxon>Poaceae</taxon>
        <taxon>PACMAD clade</taxon>
        <taxon>Panicoideae</taxon>
        <taxon>Panicodae</taxon>
        <taxon>Paniceae</taxon>
        <taxon>Cenchrinae</taxon>
        <taxon>Setaria</taxon>
    </lineage>
</organism>
<dbReference type="AlphaFoldDB" id="A0A4U6UVM9"/>
<evidence type="ECO:0000313" key="2">
    <source>
        <dbReference type="EMBL" id="TKW18743.1"/>
    </source>
</evidence>
<protein>
    <submittedName>
        <fullName evidence="2">Uncharacterized protein</fullName>
    </submittedName>
</protein>
<evidence type="ECO:0000256" key="1">
    <source>
        <dbReference type="SAM" id="MobiDB-lite"/>
    </source>
</evidence>
<keyword evidence="3" id="KW-1185">Reference proteome</keyword>
<name>A0A4U6UVM9_SETVI</name>
<accession>A0A4U6UVM9</accession>
<sequence length="76" mass="8330">MLLPSRPATATATAASSRRIDSRSSSVSTSHLLRRVSAAAPRSYSSLTMDFKVANPLKKEYKVDEEGERDRVRCCG</sequence>